<evidence type="ECO:0000256" key="4">
    <source>
        <dbReference type="SAM" id="Phobius"/>
    </source>
</evidence>
<feature type="transmembrane region" description="Helical" evidence="4">
    <location>
        <begin position="447"/>
        <end position="467"/>
    </location>
</feature>
<dbReference type="AlphaFoldDB" id="A0AAN7Z2S7"/>
<gene>
    <name evidence="5" type="ORF">RRF57_010474</name>
</gene>
<feature type="transmembrane region" description="Helical" evidence="4">
    <location>
        <begin position="383"/>
        <end position="400"/>
    </location>
</feature>
<dbReference type="PANTHER" id="PTHR11360:SF315">
    <property type="entry name" value="TRANSPORTER MCH2-RELATED"/>
    <property type="match status" value="1"/>
</dbReference>
<evidence type="ECO:0000256" key="3">
    <source>
        <dbReference type="SAM" id="MobiDB-lite"/>
    </source>
</evidence>
<keyword evidence="4" id="KW-0812">Transmembrane</keyword>
<comment type="similarity">
    <text evidence="2">Belongs to the major facilitator superfamily. Monocarboxylate porter (TC 2.A.1.13) family.</text>
</comment>
<evidence type="ECO:0000313" key="5">
    <source>
        <dbReference type="EMBL" id="KAK5634760.1"/>
    </source>
</evidence>
<organism evidence="5 6">
    <name type="scientific">Xylaria bambusicola</name>
    <dbReference type="NCBI Taxonomy" id="326684"/>
    <lineage>
        <taxon>Eukaryota</taxon>
        <taxon>Fungi</taxon>
        <taxon>Dikarya</taxon>
        <taxon>Ascomycota</taxon>
        <taxon>Pezizomycotina</taxon>
        <taxon>Sordariomycetes</taxon>
        <taxon>Xylariomycetidae</taxon>
        <taxon>Xylariales</taxon>
        <taxon>Xylariaceae</taxon>
        <taxon>Xylaria</taxon>
    </lineage>
</organism>
<feature type="transmembrane region" description="Helical" evidence="4">
    <location>
        <begin position="70"/>
        <end position="86"/>
    </location>
</feature>
<name>A0AAN7Z2S7_9PEZI</name>
<dbReference type="Proteomes" id="UP001305414">
    <property type="component" value="Unassembled WGS sequence"/>
</dbReference>
<feature type="region of interest" description="Disordered" evidence="3">
    <location>
        <begin position="1"/>
        <end position="31"/>
    </location>
</feature>
<feature type="transmembrane region" description="Helical" evidence="4">
    <location>
        <begin position="98"/>
        <end position="123"/>
    </location>
</feature>
<comment type="caution">
    <text evidence="5">The sequence shown here is derived from an EMBL/GenBank/DDBJ whole genome shotgun (WGS) entry which is preliminary data.</text>
</comment>
<dbReference type="SUPFAM" id="SSF103473">
    <property type="entry name" value="MFS general substrate transporter"/>
    <property type="match status" value="1"/>
</dbReference>
<feature type="transmembrane region" description="Helical" evidence="4">
    <location>
        <begin position="412"/>
        <end position="435"/>
    </location>
</feature>
<dbReference type="PANTHER" id="PTHR11360">
    <property type="entry name" value="MONOCARBOXYLATE TRANSPORTER"/>
    <property type="match status" value="1"/>
</dbReference>
<evidence type="ECO:0000256" key="1">
    <source>
        <dbReference type="ARBA" id="ARBA00004141"/>
    </source>
</evidence>
<feature type="transmembrane region" description="Helical" evidence="4">
    <location>
        <begin position="188"/>
        <end position="206"/>
    </location>
</feature>
<dbReference type="GO" id="GO:0022857">
    <property type="term" value="F:transmembrane transporter activity"/>
    <property type="evidence" value="ECO:0007669"/>
    <property type="project" value="InterPro"/>
</dbReference>
<dbReference type="InterPro" id="IPR011701">
    <property type="entry name" value="MFS"/>
</dbReference>
<dbReference type="GO" id="GO:0016020">
    <property type="term" value="C:membrane"/>
    <property type="evidence" value="ECO:0007669"/>
    <property type="project" value="UniProtKB-SubCell"/>
</dbReference>
<reference evidence="5 6" key="1">
    <citation type="submission" date="2023-10" db="EMBL/GenBank/DDBJ databases">
        <title>Draft genome sequence of Xylaria bambusicola isolate GMP-LS, the root and basal stem rot pathogen of sugarcane in Indonesia.</title>
        <authorList>
            <person name="Selvaraj P."/>
            <person name="Muralishankar V."/>
            <person name="Muruganantham S."/>
            <person name="Sp S."/>
            <person name="Haryani S."/>
            <person name="Lau K.J.X."/>
            <person name="Naqvi N.I."/>
        </authorList>
    </citation>
    <scope>NUCLEOTIDE SEQUENCE [LARGE SCALE GENOMIC DNA]</scope>
    <source>
        <strain evidence="5">GMP-LS</strain>
    </source>
</reference>
<feature type="transmembrane region" description="Helical" evidence="4">
    <location>
        <begin position="218"/>
        <end position="238"/>
    </location>
</feature>
<keyword evidence="4" id="KW-1133">Transmembrane helix</keyword>
<feature type="transmembrane region" description="Helical" evidence="4">
    <location>
        <begin position="267"/>
        <end position="286"/>
    </location>
</feature>
<dbReference type="InterPro" id="IPR050327">
    <property type="entry name" value="Proton-linked_MCT"/>
</dbReference>
<feature type="transmembrane region" description="Helical" evidence="4">
    <location>
        <begin position="327"/>
        <end position="346"/>
    </location>
</feature>
<comment type="subcellular location">
    <subcellularLocation>
        <location evidence="1">Membrane</location>
        <topology evidence="1">Multi-pass membrane protein</topology>
    </subcellularLocation>
</comment>
<protein>
    <recommendedName>
        <fullName evidence="7">Major facilitator superfamily (MFS) profile domain-containing protein</fullName>
    </recommendedName>
</protein>
<sequence length="523" mass="57983">MTEPEKSGESSPVIEIPEQEDERRNNLSSRKRRKISKRAAIINAHSWGLNSVRHYSAKLIHMLYQPSQEILITLLQSFAVFLAYYIRTNTYQTTDLGYAFIGGLSLSVALLVSPLATFLVGWGKCGTRPTIWLGVIFETLAFIGSSFASELWHIILAQGVSFGIGLGLMFVASAPVSSQWFYKKRSYAQGWTAAGSGFGGLVYSLATNAMIESIGLAWTFRTLAIICFVVNGVATFFIRDRNHAVGSVHVAFNWALFKRPPFIMFELWMTFSLIGYIILVFSIVAYCQVVGLSASQASLVGALFNLAQGIGRPAVGLSSDSLGRFNVAQLATLWCGLLCLFVWMFGARTYAGCIVFALLSGAVAGTMWAAFTPICAEVVGLQMLPSGKFSLTHFNSIFSLKEISLTTGKKNIALSITWLFLVLPATFAEVIGLSLRSPGSWGYRDVQLFTAFMYIGAFIFGWILRAWKVWEVERVRRDKEQREITTHEDSVMPSTQLRRHASRASTVKEKVLHLKGLWSVQRV</sequence>
<keyword evidence="4" id="KW-0472">Membrane</keyword>
<dbReference type="InterPro" id="IPR036259">
    <property type="entry name" value="MFS_trans_sf"/>
</dbReference>
<evidence type="ECO:0000256" key="2">
    <source>
        <dbReference type="ARBA" id="ARBA00006727"/>
    </source>
</evidence>
<evidence type="ECO:0000313" key="6">
    <source>
        <dbReference type="Proteomes" id="UP001305414"/>
    </source>
</evidence>
<accession>A0AAN7Z2S7</accession>
<dbReference type="Gene3D" id="1.20.1250.20">
    <property type="entry name" value="MFS general substrate transporter like domains"/>
    <property type="match status" value="2"/>
</dbReference>
<feature type="transmembrane region" description="Helical" evidence="4">
    <location>
        <begin position="154"/>
        <end position="176"/>
    </location>
</feature>
<dbReference type="Pfam" id="PF07690">
    <property type="entry name" value="MFS_1"/>
    <property type="match status" value="1"/>
</dbReference>
<keyword evidence="6" id="KW-1185">Reference proteome</keyword>
<feature type="transmembrane region" description="Helical" evidence="4">
    <location>
        <begin position="130"/>
        <end position="148"/>
    </location>
</feature>
<dbReference type="EMBL" id="JAWHQM010000044">
    <property type="protein sequence ID" value="KAK5634760.1"/>
    <property type="molecule type" value="Genomic_DNA"/>
</dbReference>
<evidence type="ECO:0008006" key="7">
    <source>
        <dbReference type="Google" id="ProtNLM"/>
    </source>
</evidence>
<feature type="transmembrane region" description="Helical" evidence="4">
    <location>
        <begin position="353"/>
        <end position="371"/>
    </location>
</feature>
<proteinExistence type="inferred from homology"/>